<accession>A0A9D4L222</accession>
<feature type="domain" description="J" evidence="2">
    <location>
        <begin position="16"/>
        <end position="83"/>
    </location>
</feature>
<organism evidence="3 4">
    <name type="scientific">Dreissena polymorpha</name>
    <name type="common">Zebra mussel</name>
    <name type="synonym">Mytilus polymorpha</name>
    <dbReference type="NCBI Taxonomy" id="45954"/>
    <lineage>
        <taxon>Eukaryota</taxon>
        <taxon>Metazoa</taxon>
        <taxon>Spiralia</taxon>
        <taxon>Lophotrochozoa</taxon>
        <taxon>Mollusca</taxon>
        <taxon>Bivalvia</taxon>
        <taxon>Autobranchia</taxon>
        <taxon>Heteroconchia</taxon>
        <taxon>Euheterodonta</taxon>
        <taxon>Imparidentia</taxon>
        <taxon>Neoheterodontei</taxon>
        <taxon>Myida</taxon>
        <taxon>Dreissenoidea</taxon>
        <taxon>Dreissenidae</taxon>
        <taxon>Dreissena</taxon>
    </lineage>
</organism>
<dbReference type="GO" id="GO:0005737">
    <property type="term" value="C:cytoplasm"/>
    <property type="evidence" value="ECO:0007669"/>
    <property type="project" value="TreeGrafter"/>
</dbReference>
<reference evidence="3" key="2">
    <citation type="submission" date="2020-11" db="EMBL/GenBank/DDBJ databases">
        <authorList>
            <person name="McCartney M.A."/>
            <person name="Auch B."/>
            <person name="Kono T."/>
            <person name="Mallez S."/>
            <person name="Becker A."/>
            <person name="Gohl D.M."/>
            <person name="Silverstein K.A.T."/>
            <person name="Koren S."/>
            <person name="Bechman K.B."/>
            <person name="Herman A."/>
            <person name="Abrahante J.E."/>
            <person name="Garbe J."/>
        </authorList>
    </citation>
    <scope>NUCLEOTIDE SEQUENCE</scope>
    <source>
        <strain evidence="3">Duluth1</strain>
        <tissue evidence="3">Whole animal</tissue>
    </source>
</reference>
<dbReference type="EMBL" id="JAIWYP010000003">
    <property type="protein sequence ID" value="KAH3849297.1"/>
    <property type="molecule type" value="Genomic_DNA"/>
</dbReference>
<proteinExistence type="predicted"/>
<dbReference type="SMART" id="SM00271">
    <property type="entry name" value="DnaJ"/>
    <property type="match status" value="1"/>
</dbReference>
<dbReference type="InterPro" id="IPR052594">
    <property type="entry name" value="J_domain-containing_protein"/>
</dbReference>
<dbReference type="AlphaFoldDB" id="A0A9D4L222"/>
<dbReference type="Gene3D" id="1.10.287.110">
    <property type="entry name" value="DnaJ domain"/>
    <property type="match status" value="1"/>
</dbReference>
<gene>
    <name evidence="3" type="ORF">DPMN_091696</name>
</gene>
<dbReference type="CDD" id="cd06257">
    <property type="entry name" value="DnaJ"/>
    <property type="match status" value="1"/>
</dbReference>
<dbReference type="PROSITE" id="PS50076">
    <property type="entry name" value="DNAJ_2"/>
    <property type="match status" value="1"/>
</dbReference>
<dbReference type="FunFam" id="1.10.287.110:FF:000035">
    <property type="entry name" value="DnaJ homolog subfamily C member 9"/>
    <property type="match status" value="1"/>
</dbReference>
<dbReference type="InterPro" id="IPR001623">
    <property type="entry name" value="DnaJ_domain"/>
</dbReference>
<sequence>MPSFLQSCRSEFGTDDLYKILGLKKTATENEVKKGYHKVSLKVHPDRVSEEEKEASTLKFQILGKVYCILSNKEKRAVYDETGEVDDEDDTVPQDRDWTAYWRMLFRKLTTQDIVDFEKNYK</sequence>
<dbReference type="SUPFAM" id="SSF46565">
    <property type="entry name" value="Chaperone J-domain"/>
    <property type="match status" value="1"/>
</dbReference>
<name>A0A9D4L222_DREPO</name>
<dbReference type="GO" id="GO:0005634">
    <property type="term" value="C:nucleus"/>
    <property type="evidence" value="ECO:0007669"/>
    <property type="project" value="TreeGrafter"/>
</dbReference>
<evidence type="ECO:0000259" key="2">
    <source>
        <dbReference type="PROSITE" id="PS50076"/>
    </source>
</evidence>
<dbReference type="Proteomes" id="UP000828390">
    <property type="component" value="Unassembled WGS sequence"/>
</dbReference>
<dbReference type="GO" id="GO:0031072">
    <property type="term" value="F:heat shock protein binding"/>
    <property type="evidence" value="ECO:0007669"/>
    <property type="project" value="TreeGrafter"/>
</dbReference>
<dbReference type="PRINTS" id="PR00625">
    <property type="entry name" value="JDOMAIN"/>
</dbReference>
<evidence type="ECO:0000313" key="3">
    <source>
        <dbReference type="EMBL" id="KAH3849297.1"/>
    </source>
</evidence>
<keyword evidence="1" id="KW-0597">Phosphoprotein</keyword>
<reference evidence="3" key="1">
    <citation type="journal article" date="2019" name="bioRxiv">
        <title>The Genome of the Zebra Mussel, Dreissena polymorpha: A Resource for Invasive Species Research.</title>
        <authorList>
            <person name="McCartney M.A."/>
            <person name="Auch B."/>
            <person name="Kono T."/>
            <person name="Mallez S."/>
            <person name="Zhang Y."/>
            <person name="Obille A."/>
            <person name="Becker A."/>
            <person name="Abrahante J.E."/>
            <person name="Garbe J."/>
            <person name="Badalamenti J.P."/>
            <person name="Herman A."/>
            <person name="Mangelson H."/>
            <person name="Liachko I."/>
            <person name="Sullivan S."/>
            <person name="Sone E.D."/>
            <person name="Koren S."/>
            <person name="Silverstein K.A.T."/>
            <person name="Beckman K.B."/>
            <person name="Gohl D.M."/>
        </authorList>
    </citation>
    <scope>NUCLEOTIDE SEQUENCE</scope>
    <source>
        <strain evidence="3">Duluth1</strain>
        <tissue evidence="3">Whole animal</tissue>
    </source>
</reference>
<feature type="non-terminal residue" evidence="3">
    <location>
        <position position="122"/>
    </location>
</feature>
<dbReference type="PANTHER" id="PTHR44144:SF1">
    <property type="entry name" value="DNAJ HOMOLOG SUBFAMILY C MEMBER 9"/>
    <property type="match status" value="1"/>
</dbReference>
<dbReference type="InterPro" id="IPR036869">
    <property type="entry name" value="J_dom_sf"/>
</dbReference>
<keyword evidence="4" id="KW-1185">Reference proteome</keyword>
<dbReference type="PANTHER" id="PTHR44144">
    <property type="entry name" value="DNAJ HOMOLOG SUBFAMILY C MEMBER 9"/>
    <property type="match status" value="1"/>
</dbReference>
<dbReference type="Pfam" id="PF00226">
    <property type="entry name" value="DnaJ"/>
    <property type="match status" value="1"/>
</dbReference>
<evidence type="ECO:0000256" key="1">
    <source>
        <dbReference type="ARBA" id="ARBA00022553"/>
    </source>
</evidence>
<comment type="caution">
    <text evidence="3">The sequence shown here is derived from an EMBL/GenBank/DDBJ whole genome shotgun (WGS) entry which is preliminary data.</text>
</comment>
<evidence type="ECO:0000313" key="4">
    <source>
        <dbReference type="Proteomes" id="UP000828390"/>
    </source>
</evidence>
<protein>
    <recommendedName>
        <fullName evidence="2">J domain-containing protein</fullName>
    </recommendedName>
</protein>